<dbReference type="GO" id="GO:0008270">
    <property type="term" value="F:zinc ion binding"/>
    <property type="evidence" value="ECO:0007669"/>
    <property type="project" value="UniProtKB-KW"/>
</dbReference>
<evidence type="ECO:0000256" key="2">
    <source>
        <dbReference type="ARBA" id="ARBA00022771"/>
    </source>
</evidence>
<feature type="domain" description="CHY-type" evidence="6">
    <location>
        <begin position="579"/>
        <end position="646"/>
    </location>
</feature>
<dbReference type="OrthoDB" id="10253329at2759"/>
<reference evidence="7 8" key="1">
    <citation type="journal article" date="2021" name="Nat. Commun.">
        <title>Genetic determinants of endophytism in the Arabidopsis root mycobiome.</title>
        <authorList>
            <person name="Mesny F."/>
            <person name="Miyauchi S."/>
            <person name="Thiergart T."/>
            <person name="Pickel B."/>
            <person name="Atanasova L."/>
            <person name="Karlsson M."/>
            <person name="Huettel B."/>
            <person name="Barry K.W."/>
            <person name="Haridas S."/>
            <person name="Chen C."/>
            <person name="Bauer D."/>
            <person name="Andreopoulos W."/>
            <person name="Pangilinan J."/>
            <person name="LaButti K."/>
            <person name="Riley R."/>
            <person name="Lipzen A."/>
            <person name="Clum A."/>
            <person name="Drula E."/>
            <person name="Henrissat B."/>
            <person name="Kohler A."/>
            <person name="Grigoriev I.V."/>
            <person name="Martin F.M."/>
            <person name="Hacquard S."/>
        </authorList>
    </citation>
    <scope>NUCLEOTIDE SEQUENCE [LARGE SCALE GENOMIC DNA]</scope>
    <source>
        <strain evidence="7 8">MPI-CAGE-CH-0241</strain>
    </source>
</reference>
<evidence type="ECO:0000256" key="5">
    <source>
        <dbReference type="SAM" id="MobiDB-lite"/>
    </source>
</evidence>
<proteinExistence type="predicted"/>
<comment type="caution">
    <text evidence="7">The sequence shown here is derived from an EMBL/GenBank/DDBJ whole genome shotgun (WGS) entry which is preliminary data.</text>
</comment>
<evidence type="ECO:0000313" key="8">
    <source>
        <dbReference type="Proteomes" id="UP000777438"/>
    </source>
</evidence>
<feature type="region of interest" description="Disordered" evidence="5">
    <location>
        <begin position="1"/>
        <end position="42"/>
    </location>
</feature>
<gene>
    <name evidence="7" type="ORF">B0T10DRAFT_36922</name>
</gene>
<feature type="compositionally biased region" description="Basic and acidic residues" evidence="5">
    <location>
        <begin position="661"/>
        <end position="672"/>
    </location>
</feature>
<keyword evidence="3" id="KW-0862">Zinc</keyword>
<evidence type="ECO:0000313" key="7">
    <source>
        <dbReference type="EMBL" id="KAH6900772.1"/>
    </source>
</evidence>
<feature type="compositionally biased region" description="Acidic residues" evidence="5">
    <location>
        <begin position="381"/>
        <end position="392"/>
    </location>
</feature>
<evidence type="ECO:0000256" key="3">
    <source>
        <dbReference type="ARBA" id="ARBA00022833"/>
    </source>
</evidence>
<dbReference type="InterPro" id="IPR008913">
    <property type="entry name" value="Znf_CHY"/>
</dbReference>
<feature type="compositionally biased region" description="Polar residues" evidence="5">
    <location>
        <begin position="1"/>
        <end position="26"/>
    </location>
</feature>
<evidence type="ECO:0000259" key="6">
    <source>
        <dbReference type="PROSITE" id="PS51266"/>
    </source>
</evidence>
<name>A0A9P8WHH5_9HYPO</name>
<dbReference type="EMBL" id="JAGPYM010000001">
    <property type="protein sequence ID" value="KAH6900772.1"/>
    <property type="molecule type" value="Genomic_DNA"/>
</dbReference>
<organism evidence="7 8">
    <name type="scientific">Thelonectria olida</name>
    <dbReference type="NCBI Taxonomy" id="1576542"/>
    <lineage>
        <taxon>Eukaryota</taxon>
        <taxon>Fungi</taxon>
        <taxon>Dikarya</taxon>
        <taxon>Ascomycota</taxon>
        <taxon>Pezizomycotina</taxon>
        <taxon>Sordariomycetes</taxon>
        <taxon>Hypocreomycetidae</taxon>
        <taxon>Hypocreales</taxon>
        <taxon>Nectriaceae</taxon>
        <taxon>Thelonectria</taxon>
    </lineage>
</organism>
<dbReference type="Pfam" id="PF05495">
    <property type="entry name" value="zf-CHY"/>
    <property type="match status" value="1"/>
</dbReference>
<keyword evidence="1" id="KW-0479">Metal-binding</keyword>
<dbReference type="SUPFAM" id="SSF161219">
    <property type="entry name" value="CHY zinc finger-like"/>
    <property type="match status" value="1"/>
</dbReference>
<protein>
    <recommendedName>
        <fullName evidence="6">CHY-type domain-containing protein</fullName>
    </recommendedName>
</protein>
<dbReference type="PROSITE" id="PS51266">
    <property type="entry name" value="ZF_CHY"/>
    <property type="match status" value="1"/>
</dbReference>
<evidence type="ECO:0000256" key="1">
    <source>
        <dbReference type="ARBA" id="ARBA00022723"/>
    </source>
</evidence>
<feature type="region of interest" description="Disordered" evidence="5">
    <location>
        <begin position="657"/>
        <end position="689"/>
    </location>
</feature>
<dbReference type="Proteomes" id="UP000777438">
    <property type="component" value="Unassembled WGS sequence"/>
</dbReference>
<dbReference type="AlphaFoldDB" id="A0A9P8WHH5"/>
<keyword evidence="8" id="KW-1185">Reference proteome</keyword>
<accession>A0A9P8WHH5</accession>
<feature type="region of interest" description="Disordered" evidence="5">
    <location>
        <begin position="375"/>
        <end position="408"/>
    </location>
</feature>
<sequence length="689" mass="77251">MMPLKNQSDGSPQTRKQAVAESSSSRIVPKPVPDSQAQDPRRYQIEQLRKRYSPKETNAPNGATSIVFNLKPSDPDFPFELDHLVCDIRVPQEYPEERPALVVKNKDIPRGFGINIERGWDNLVQEKPNLTLLAFTRELDKHLEKFLSEQKTETVKLVTFKDTRHLTAQAAQEEAASVQTEEPPQITPEPFHYVPEPSYSKEQIAAAKARRATEVRQLEARMGRMPMYRRSPDGIVYTLPIEPKRRSELPPGLKSVTSLHLIIPLIYPLQNLRVQLNDVENDEAEPLEDLFSEKAAEQQQMTLMSHLNYLAQNLHKLAKQAQEKIQARAQAAKVSVQSTVTEAQAAGENNGGKSTTLGDKSHIQVIPRPPEWSLVYGHDDSTEEDTDPEDENGGGVSLGVREPERETTPLATETVEKGTMISFPSIELHGIEIIQVSILSISVKCERCKTVNDVGGLKPDVEKTLSCKKCATPMAVKFRAQLVHEHSSRAGFLDLSGCKVADMLPSTFVPTCSRCSTQSPGLISVRGDTVTNVCRDCHAKFTFRIPDVKFLFITPGSLPPPTTSPRRKQEKLGLHAGEPLPNKGSCQHYRKSYRWFRFSCCSKVHACDKCHDDAEDHINEWANRMICGWCSREQNYAVEACGFCGRSVIGKKGRGFWEGGKGTRDQRMMSKKDPRKYKRIGTSQTAKKE</sequence>
<keyword evidence="2 4" id="KW-0863">Zinc-finger</keyword>
<dbReference type="InterPro" id="IPR037274">
    <property type="entry name" value="Znf_CHY_sf"/>
</dbReference>
<evidence type="ECO:0000256" key="4">
    <source>
        <dbReference type="PROSITE-ProRule" id="PRU00601"/>
    </source>
</evidence>